<dbReference type="InterPro" id="IPR008250">
    <property type="entry name" value="ATPase_P-typ_transduc_dom_A_sf"/>
</dbReference>
<dbReference type="EMBL" id="JAAXLS010000002">
    <property type="protein sequence ID" value="NKQ52053.1"/>
    <property type="molecule type" value="Genomic_DNA"/>
</dbReference>
<accession>A0ABX1IX25</accession>
<evidence type="ECO:0000256" key="1">
    <source>
        <dbReference type="ARBA" id="ARBA00004651"/>
    </source>
</evidence>
<evidence type="ECO:0000256" key="8">
    <source>
        <dbReference type="SAM" id="Phobius"/>
    </source>
</evidence>
<dbReference type="Gene3D" id="3.40.50.1000">
    <property type="entry name" value="HAD superfamily/HAD-like"/>
    <property type="match status" value="1"/>
</dbReference>
<evidence type="ECO:0000256" key="2">
    <source>
        <dbReference type="ARBA" id="ARBA00022692"/>
    </source>
</evidence>
<keyword evidence="11" id="KW-1185">Reference proteome</keyword>
<evidence type="ECO:0000313" key="10">
    <source>
        <dbReference type="EMBL" id="NKQ52053.1"/>
    </source>
</evidence>
<organism evidence="10 11">
    <name type="scientific">Amycolatopsis acididurans</name>
    <dbReference type="NCBI Taxonomy" id="2724524"/>
    <lineage>
        <taxon>Bacteria</taxon>
        <taxon>Bacillati</taxon>
        <taxon>Actinomycetota</taxon>
        <taxon>Actinomycetes</taxon>
        <taxon>Pseudonocardiales</taxon>
        <taxon>Pseudonocardiaceae</taxon>
        <taxon>Amycolatopsis</taxon>
    </lineage>
</organism>
<dbReference type="Pfam" id="PF13246">
    <property type="entry name" value="Cation_ATPase"/>
    <property type="match status" value="1"/>
</dbReference>
<keyword evidence="3" id="KW-0460">Magnesium</keyword>
<dbReference type="NCBIfam" id="TIGR01494">
    <property type="entry name" value="ATPase_P-type"/>
    <property type="match status" value="2"/>
</dbReference>
<evidence type="ECO:0000259" key="9">
    <source>
        <dbReference type="Pfam" id="PF00122"/>
    </source>
</evidence>
<dbReference type="SUPFAM" id="SSF56784">
    <property type="entry name" value="HAD-like"/>
    <property type="match status" value="1"/>
</dbReference>
<feature type="transmembrane region" description="Helical" evidence="8">
    <location>
        <begin position="198"/>
        <end position="217"/>
    </location>
</feature>
<dbReference type="SUPFAM" id="SSF81653">
    <property type="entry name" value="Calcium ATPase, transduction domain A"/>
    <property type="match status" value="1"/>
</dbReference>
<reference evidence="10 11" key="1">
    <citation type="submission" date="2020-04" db="EMBL/GenBank/DDBJ databases">
        <title>Novel species.</title>
        <authorList>
            <person name="Teo W.F.A."/>
            <person name="Lipun K."/>
            <person name="Srisuk N."/>
            <person name="Duangmal K."/>
        </authorList>
    </citation>
    <scope>NUCLEOTIDE SEQUENCE [LARGE SCALE GENOMIC DNA]</scope>
    <source>
        <strain evidence="10 11">K13G38</strain>
    </source>
</reference>
<dbReference type="SUPFAM" id="SSF81660">
    <property type="entry name" value="Metal cation-transporting ATPase, ATP-binding domain N"/>
    <property type="match status" value="1"/>
</dbReference>
<evidence type="ECO:0000256" key="3">
    <source>
        <dbReference type="ARBA" id="ARBA00022842"/>
    </source>
</evidence>
<feature type="transmembrane region" description="Helical" evidence="8">
    <location>
        <begin position="619"/>
        <end position="640"/>
    </location>
</feature>
<dbReference type="SFLD" id="SFLDS00003">
    <property type="entry name" value="Haloacid_Dehalogenase"/>
    <property type="match status" value="1"/>
</dbReference>
<comment type="subcellular location">
    <subcellularLocation>
        <location evidence="1">Cell membrane</location>
        <topology evidence="1">Multi-pass membrane protein</topology>
    </subcellularLocation>
</comment>
<protein>
    <submittedName>
        <fullName evidence="10">HAD-IC family P-type ATPase</fullName>
    </submittedName>
</protein>
<dbReference type="SFLD" id="SFLDF00027">
    <property type="entry name" value="p-type_atpase"/>
    <property type="match status" value="1"/>
</dbReference>
<dbReference type="PANTHER" id="PTHR24093:SF506">
    <property type="entry name" value="CATION-TRANSPORTING ATPASE PMA1"/>
    <property type="match status" value="1"/>
</dbReference>
<evidence type="ECO:0000256" key="5">
    <source>
        <dbReference type="ARBA" id="ARBA00022989"/>
    </source>
</evidence>
<dbReference type="Pfam" id="PF00122">
    <property type="entry name" value="E1-E2_ATPase"/>
    <property type="match status" value="1"/>
</dbReference>
<sequence length="686" mass="71558">MVRVASGRTAEGVAGLDPAPVDEPPAAVRTRSWQAAWAREPEFAALLVAGALAAAFGGYTEAYLIAGIFAVTTLTWYQQHTRAGRIANLVRARASVVRDDGTHRIPVEELARGDVVRLAAGDRVPADVRITEAYLLEVDESAGGARPAGRGNIVRRGATVSHGVAQAAVTTSPDAPRPAEFGLDTSLGRKLNALCHRVSGAALAIAVLVLVLSTVRGEPVTDVVIAAVALTIGATPRGLPGAASVVLTGGAVRMVRDHAIPRNLSAVESLGGTTVVCADKTGTFTENRMTVTTISAGGRTIDVRALPDLADPALRECALAGLLCNESELSAVDGEWAVSGDPTETALIPVAELAGLDPHATRAGLARVDLLPFESERRLMVSVHHLGYAKGAVEEILARCEHELTSDGGLRPVDTDSALRRHRVFADDGLRVLAFARFETGGESLTGEVDRGGWTLLGLQAMRDPVRPEAAEAVAACRRKGIAVKMITGDHPDTAASVARTVGLDADPVVLTGAELDLLDDDRLDALVLETTVFARIAPGQKLRLVRALHRLGETVAMTGDGLSDVPALRGADTGIALGERATDAARDAADLVLCYDAFASIVAAIGDGRSALHKLRGFLLWSLPSCLGAASFVLATMVAGVALKIAPLVLLSVNLIATVALGLTLRTRSPVPWPRPGAGPRDRLR</sequence>
<gene>
    <name evidence="10" type="ORF">HFP15_04075</name>
</gene>
<keyword evidence="5 8" id="KW-1133">Transmembrane helix</keyword>
<dbReference type="InterPro" id="IPR023299">
    <property type="entry name" value="ATPase_P-typ_cyto_dom_N"/>
</dbReference>
<evidence type="ECO:0000256" key="4">
    <source>
        <dbReference type="ARBA" id="ARBA00022967"/>
    </source>
</evidence>
<dbReference type="PRINTS" id="PR00120">
    <property type="entry name" value="HATPASE"/>
</dbReference>
<evidence type="ECO:0000256" key="7">
    <source>
        <dbReference type="SAM" id="MobiDB-lite"/>
    </source>
</evidence>
<dbReference type="InterPro" id="IPR023298">
    <property type="entry name" value="ATPase_P-typ_TM_dom_sf"/>
</dbReference>
<name>A0ABX1IX25_9PSEU</name>
<dbReference type="InterPro" id="IPR023214">
    <property type="entry name" value="HAD_sf"/>
</dbReference>
<dbReference type="Gene3D" id="2.70.150.10">
    <property type="entry name" value="Calcium-transporting ATPase, cytoplasmic transduction domain A"/>
    <property type="match status" value="1"/>
</dbReference>
<dbReference type="Gene3D" id="3.40.1110.10">
    <property type="entry name" value="Calcium-transporting ATPase, cytoplasmic domain N"/>
    <property type="match status" value="1"/>
</dbReference>
<feature type="transmembrane region" description="Helical" evidence="8">
    <location>
        <begin position="646"/>
        <end position="666"/>
    </location>
</feature>
<dbReference type="SUPFAM" id="SSF81665">
    <property type="entry name" value="Calcium ATPase, transmembrane domain M"/>
    <property type="match status" value="1"/>
</dbReference>
<evidence type="ECO:0000313" key="11">
    <source>
        <dbReference type="Proteomes" id="UP000715441"/>
    </source>
</evidence>
<dbReference type="SFLD" id="SFLDG00002">
    <property type="entry name" value="C1.7:_P-type_atpase_like"/>
    <property type="match status" value="1"/>
</dbReference>
<feature type="transmembrane region" description="Helical" evidence="8">
    <location>
        <begin position="43"/>
        <end position="76"/>
    </location>
</feature>
<keyword evidence="6 8" id="KW-0472">Membrane</keyword>
<dbReference type="InterPro" id="IPR059000">
    <property type="entry name" value="ATPase_P-type_domA"/>
</dbReference>
<dbReference type="Proteomes" id="UP000715441">
    <property type="component" value="Unassembled WGS sequence"/>
</dbReference>
<keyword evidence="4" id="KW-1278">Translocase</keyword>
<feature type="domain" description="P-type ATPase A" evidence="9">
    <location>
        <begin position="89"/>
        <end position="172"/>
    </location>
</feature>
<proteinExistence type="predicted"/>
<keyword evidence="2 8" id="KW-0812">Transmembrane</keyword>
<evidence type="ECO:0000256" key="6">
    <source>
        <dbReference type="ARBA" id="ARBA00023136"/>
    </source>
</evidence>
<feature type="region of interest" description="Disordered" evidence="7">
    <location>
        <begin position="1"/>
        <end position="21"/>
    </location>
</feature>
<dbReference type="InterPro" id="IPR036412">
    <property type="entry name" value="HAD-like_sf"/>
</dbReference>
<dbReference type="PRINTS" id="PR00119">
    <property type="entry name" value="CATATPASE"/>
</dbReference>
<comment type="caution">
    <text evidence="10">The sequence shown here is derived from an EMBL/GenBank/DDBJ whole genome shotgun (WGS) entry which is preliminary data.</text>
</comment>
<feature type="transmembrane region" description="Helical" evidence="8">
    <location>
        <begin position="223"/>
        <end position="247"/>
    </location>
</feature>
<dbReference type="InterPro" id="IPR044492">
    <property type="entry name" value="P_typ_ATPase_HD_dom"/>
</dbReference>
<dbReference type="PANTHER" id="PTHR24093">
    <property type="entry name" value="CATION TRANSPORTING ATPASE"/>
    <property type="match status" value="1"/>
</dbReference>
<dbReference type="Gene3D" id="1.20.1110.10">
    <property type="entry name" value="Calcium-transporting ATPase, transmembrane domain"/>
    <property type="match status" value="1"/>
</dbReference>
<dbReference type="InterPro" id="IPR001757">
    <property type="entry name" value="P_typ_ATPase"/>
</dbReference>